<comment type="similarity">
    <text evidence="2">Belongs to the isochorismate synthase family.</text>
</comment>
<gene>
    <name evidence="7" type="ORF">ACEN34_10840</name>
</gene>
<feature type="domain" description="Chorismate-utilising enzyme C-terminal" evidence="6">
    <location>
        <begin position="165"/>
        <end position="418"/>
    </location>
</feature>
<evidence type="ECO:0000256" key="1">
    <source>
        <dbReference type="ARBA" id="ARBA00000799"/>
    </source>
</evidence>
<evidence type="ECO:0000256" key="4">
    <source>
        <dbReference type="ARBA" id="ARBA00023235"/>
    </source>
</evidence>
<dbReference type="SUPFAM" id="SSF56322">
    <property type="entry name" value="ADC synthase"/>
    <property type="match status" value="1"/>
</dbReference>
<comment type="catalytic activity">
    <reaction evidence="1">
        <text>chorismate = isochorismate</text>
        <dbReference type="Rhea" id="RHEA:18985"/>
        <dbReference type="ChEBI" id="CHEBI:29748"/>
        <dbReference type="ChEBI" id="CHEBI:29780"/>
        <dbReference type="EC" id="5.4.4.2"/>
    </reaction>
</comment>
<evidence type="ECO:0000256" key="5">
    <source>
        <dbReference type="ARBA" id="ARBA00041564"/>
    </source>
</evidence>
<dbReference type="Proteomes" id="UP001625389">
    <property type="component" value="Unassembled WGS sequence"/>
</dbReference>
<evidence type="ECO:0000256" key="3">
    <source>
        <dbReference type="ARBA" id="ARBA00012824"/>
    </source>
</evidence>
<accession>A0ABW8UE26</accession>
<proteinExistence type="inferred from homology"/>
<dbReference type="EC" id="5.4.4.2" evidence="3"/>
<dbReference type="InterPro" id="IPR004561">
    <property type="entry name" value="IsoChor_synthase"/>
</dbReference>
<evidence type="ECO:0000256" key="2">
    <source>
        <dbReference type="ARBA" id="ARBA00005297"/>
    </source>
</evidence>
<dbReference type="Pfam" id="PF00425">
    <property type="entry name" value="Chorismate_bind"/>
    <property type="match status" value="1"/>
</dbReference>
<dbReference type="InterPro" id="IPR005801">
    <property type="entry name" value="ADC_synthase"/>
</dbReference>
<evidence type="ECO:0000313" key="7">
    <source>
        <dbReference type="EMBL" id="MFL2030107.1"/>
    </source>
</evidence>
<dbReference type="InterPro" id="IPR015890">
    <property type="entry name" value="Chorismate_C"/>
</dbReference>
<dbReference type="PANTHER" id="PTHR42839:SF1">
    <property type="entry name" value="ISOCHORISMATE SYNTHASE MENF"/>
    <property type="match status" value="1"/>
</dbReference>
<dbReference type="RefSeq" id="WP_407137663.1">
    <property type="nucleotide sequence ID" value="NZ_JBGQPK010000060.1"/>
</dbReference>
<name>A0ABW8UE26_9LACO</name>
<comment type="caution">
    <text evidence="7">The sequence shown here is derived from an EMBL/GenBank/DDBJ whole genome shotgun (WGS) entry which is preliminary data.</text>
</comment>
<dbReference type="Gene3D" id="3.60.120.10">
    <property type="entry name" value="Anthranilate synthase"/>
    <property type="match status" value="1"/>
</dbReference>
<sequence length="437" mass="47940">MLQARKTAISWTQAQWQDFENRGLQLEHYAVFESADQQAAWYGFGAVATFTPTSATTAFQEVATWLAGLQQELATTALRQDLAILGGFAFTTFSQQHNAWGDLANGYFILPRFLVKRTSTETALVELTRNNFASDDSLVDFEKFLPMVAAVQVTNGHLNSTEQAAVWQQAVQQVVQRLQTDPHLQKVVLARTLQVTNTQPFSNAHLLRALRQTQTAVYHLVLKVADQLFISATPERLVAVTGKRLATAAVAGTAARAADLQVDTALGAALLHDQKNRVEQQIVVQEIQRRLQPLVTNLVIPAQPQLLKSQQVQHLYTPITAQLRPTVDLFKVVAALHPTPALGGQPSVSALPLIRQLESEYRGLFGAPFGYVTFAGDGEFAVAIRSMLVQQRQALLFAGAGIVAASQPAAEVRETALKFQPMLQLLQQQVGDISNEK</sequence>
<evidence type="ECO:0000313" key="8">
    <source>
        <dbReference type="Proteomes" id="UP001625389"/>
    </source>
</evidence>
<organism evidence="7 8">
    <name type="scientific">Loigolactobacillus zhaoyuanensis</name>
    <dbReference type="NCBI Taxonomy" id="2486017"/>
    <lineage>
        <taxon>Bacteria</taxon>
        <taxon>Bacillati</taxon>
        <taxon>Bacillota</taxon>
        <taxon>Bacilli</taxon>
        <taxon>Lactobacillales</taxon>
        <taxon>Lactobacillaceae</taxon>
        <taxon>Loigolactobacillus</taxon>
    </lineage>
</organism>
<dbReference type="PANTHER" id="PTHR42839">
    <property type="entry name" value="ISOCHORISMATE SYNTHASE ENTC"/>
    <property type="match status" value="1"/>
</dbReference>
<keyword evidence="4" id="KW-0413">Isomerase</keyword>
<reference evidence="7 8" key="1">
    <citation type="submission" date="2024-08" db="EMBL/GenBank/DDBJ databases">
        <authorList>
            <person name="Arias E."/>
        </authorList>
    </citation>
    <scope>NUCLEOTIDE SEQUENCE [LARGE SCALE GENOMIC DNA]</scope>
    <source>
        <strain evidence="7 8">FAM 25317</strain>
    </source>
</reference>
<protein>
    <recommendedName>
        <fullName evidence="3">isochorismate synthase</fullName>
        <ecNumber evidence="3">5.4.4.2</ecNumber>
    </recommendedName>
    <alternativeName>
        <fullName evidence="5">Isochorismate mutase</fullName>
    </alternativeName>
</protein>
<keyword evidence="8" id="KW-1185">Reference proteome</keyword>
<dbReference type="NCBIfam" id="TIGR00543">
    <property type="entry name" value="isochor_syn"/>
    <property type="match status" value="1"/>
</dbReference>
<dbReference type="EMBL" id="JBGQPK010000060">
    <property type="protein sequence ID" value="MFL2030107.1"/>
    <property type="molecule type" value="Genomic_DNA"/>
</dbReference>
<evidence type="ECO:0000259" key="6">
    <source>
        <dbReference type="Pfam" id="PF00425"/>
    </source>
</evidence>